<name>A0A1X7HT95_9PROT</name>
<feature type="transmembrane region" description="Helical" evidence="7">
    <location>
        <begin position="124"/>
        <end position="147"/>
    </location>
</feature>
<evidence type="ECO:0000313" key="9">
    <source>
        <dbReference type="EMBL" id="SMF91658.1"/>
    </source>
</evidence>
<evidence type="ECO:0000313" key="10">
    <source>
        <dbReference type="Proteomes" id="UP000192936"/>
    </source>
</evidence>
<feature type="transmembrane region" description="Helical" evidence="7">
    <location>
        <begin position="85"/>
        <end position="112"/>
    </location>
</feature>
<evidence type="ECO:0000256" key="1">
    <source>
        <dbReference type="ARBA" id="ARBA00004651"/>
    </source>
</evidence>
<evidence type="ECO:0000256" key="3">
    <source>
        <dbReference type="ARBA" id="ARBA00022475"/>
    </source>
</evidence>
<dbReference type="CDD" id="cd06261">
    <property type="entry name" value="TM_PBP2"/>
    <property type="match status" value="1"/>
</dbReference>
<evidence type="ECO:0000256" key="6">
    <source>
        <dbReference type="ARBA" id="ARBA00023136"/>
    </source>
</evidence>
<feature type="transmembrane region" description="Helical" evidence="7">
    <location>
        <begin position="7"/>
        <end position="27"/>
    </location>
</feature>
<feature type="domain" description="ABC transmembrane type-1" evidence="8">
    <location>
        <begin position="85"/>
        <end position="278"/>
    </location>
</feature>
<dbReference type="PANTHER" id="PTHR30151:SF20">
    <property type="entry name" value="ABC TRANSPORTER PERMEASE PROTEIN HI_0355-RELATED"/>
    <property type="match status" value="1"/>
</dbReference>
<evidence type="ECO:0000256" key="4">
    <source>
        <dbReference type="ARBA" id="ARBA00022692"/>
    </source>
</evidence>
<comment type="subcellular location">
    <subcellularLocation>
        <location evidence="1 7">Cell membrane</location>
        <topology evidence="1 7">Multi-pass membrane protein</topology>
    </subcellularLocation>
</comment>
<dbReference type="Pfam" id="PF00528">
    <property type="entry name" value="BPD_transp_1"/>
    <property type="match status" value="1"/>
</dbReference>
<keyword evidence="2 7" id="KW-0813">Transport</keyword>
<keyword evidence="5 7" id="KW-1133">Transmembrane helix</keyword>
<dbReference type="OrthoDB" id="4926350at2"/>
<dbReference type="Gene3D" id="1.10.3720.10">
    <property type="entry name" value="MetI-like"/>
    <property type="match status" value="1"/>
</dbReference>
<organism evidence="9 10">
    <name type="scientific">Azospirillum oryzae</name>
    <dbReference type="NCBI Taxonomy" id="286727"/>
    <lineage>
        <taxon>Bacteria</taxon>
        <taxon>Pseudomonadati</taxon>
        <taxon>Pseudomonadota</taxon>
        <taxon>Alphaproteobacteria</taxon>
        <taxon>Rhodospirillales</taxon>
        <taxon>Azospirillaceae</taxon>
        <taxon>Azospirillum</taxon>
    </lineage>
</organism>
<comment type="similarity">
    <text evidence="7">Belongs to the binding-protein-dependent transport system permease family.</text>
</comment>
<dbReference type="InterPro" id="IPR000515">
    <property type="entry name" value="MetI-like"/>
</dbReference>
<keyword evidence="3" id="KW-1003">Cell membrane</keyword>
<dbReference type="GO" id="GO:0055085">
    <property type="term" value="P:transmembrane transport"/>
    <property type="evidence" value="ECO:0007669"/>
    <property type="project" value="InterPro"/>
</dbReference>
<dbReference type="SUPFAM" id="SSF161098">
    <property type="entry name" value="MetI-like"/>
    <property type="match status" value="1"/>
</dbReference>
<feature type="transmembrane region" description="Helical" evidence="7">
    <location>
        <begin position="209"/>
        <end position="230"/>
    </location>
</feature>
<dbReference type="AlphaFoldDB" id="A0A1X7HT95"/>
<proteinExistence type="inferred from homology"/>
<dbReference type="GO" id="GO:0005886">
    <property type="term" value="C:plasma membrane"/>
    <property type="evidence" value="ECO:0007669"/>
    <property type="project" value="UniProtKB-SubCell"/>
</dbReference>
<dbReference type="STRING" id="286727.SAMN02982917_0315"/>
<protein>
    <submittedName>
        <fullName evidence="9">NitT/TauT family transport system permease protein</fullName>
    </submittedName>
</protein>
<dbReference type="RefSeq" id="WP_085092110.1">
    <property type="nucleotide sequence ID" value="NZ_FXAK01000010.1"/>
</dbReference>
<evidence type="ECO:0000256" key="7">
    <source>
        <dbReference type="RuleBase" id="RU363032"/>
    </source>
</evidence>
<gene>
    <name evidence="9" type="ORF">SAMN02982917_0315</name>
</gene>
<dbReference type="PROSITE" id="PS50928">
    <property type="entry name" value="ABC_TM1"/>
    <property type="match status" value="1"/>
</dbReference>
<evidence type="ECO:0000259" key="8">
    <source>
        <dbReference type="PROSITE" id="PS50928"/>
    </source>
</evidence>
<dbReference type="PANTHER" id="PTHR30151">
    <property type="entry name" value="ALKANE SULFONATE ABC TRANSPORTER-RELATED, MEMBRANE SUBUNIT"/>
    <property type="match status" value="1"/>
</dbReference>
<dbReference type="Proteomes" id="UP000192936">
    <property type="component" value="Unassembled WGS sequence"/>
</dbReference>
<feature type="transmembrane region" description="Helical" evidence="7">
    <location>
        <begin position="256"/>
        <end position="277"/>
    </location>
</feature>
<keyword evidence="4 7" id="KW-0812">Transmembrane</keyword>
<feature type="transmembrane region" description="Helical" evidence="7">
    <location>
        <begin position="159"/>
        <end position="178"/>
    </location>
</feature>
<evidence type="ECO:0000256" key="2">
    <source>
        <dbReference type="ARBA" id="ARBA00022448"/>
    </source>
</evidence>
<reference evidence="9 10" key="1">
    <citation type="submission" date="2017-04" db="EMBL/GenBank/DDBJ databases">
        <authorList>
            <person name="Afonso C.L."/>
            <person name="Miller P.J."/>
            <person name="Scott M.A."/>
            <person name="Spackman E."/>
            <person name="Goraichik I."/>
            <person name="Dimitrov K.M."/>
            <person name="Suarez D.L."/>
            <person name="Swayne D.E."/>
        </authorList>
    </citation>
    <scope>NUCLEOTIDE SEQUENCE [LARGE SCALE GENOMIC DNA]</scope>
    <source>
        <strain evidence="9 10">A2P</strain>
    </source>
</reference>
<dbReference type="EMBL" id="FXAK01000010">
    <property type="protein sequence ID" value="SMF91658.1"/>
    <property type="molecule type" value="Genomic_DNA"/>
</dbReference>
<evidence type="ECO:0000256" key="5">
    <source>
        <dbReference type="ARBA" id="ARBA00022989"/>
    </source>
</evidence>
<accession>A0A1X7HT95</accession>
<dbReference type="InterPro" id="IPR035906">
    <property type="entry name" value="MetI-like_sf"/>
</dbReference>
<keyword evidence="6 7" id="KW-0472">Membrane</keyword>
<sequence>MTTKHTLPVAVMALAVLVLWYAGAVWLNAPMATDALNRAGQGWTTADLIRATLAMKRPILPTPDQVALDLYNSLTGYPVTSIRNLLYHTGVTAGAALAGFGMGVVLGVALAAGIVQARTLESSLLPWVIASQTVPILAIAPMIVVILGNLGFTGLLPKAIIAAYLCFFPITIGMVKGLRSADPLTLDLMRTYSAGTAQTFRLLRLPASLPYLFTSLKIAVAASVVGAIVAELPTGGQAGLGARLLSGSYYGQTVQIWSALVMAALLSVTLVAAVGLAERALVPGARGGAR</sequence>